<evidence type="ECO:0000259" key="5">
    <source>
        <dbReference type="PROSITE" id="PS50234"/>
    </source>
</evidence>
<dbReference type="InterPro" id="IPR002035">
    <property type="entry name" value="VWF_A"/>
</dbReference>
<reference evidence="6" key="1">
    <citation type="submission" date="2020-03" db="EMBL/GenBank/DDBJ databases">
        <title>A high-quality chromosome-level genome assembly of a woody plant with both climbing and erect habits, Rhamnella rubrinervis.</title>
        <authorList>
            <person name="Lu Z."/>
            <person name="Yang Y."/>
            <person name="Zhu X."/>
            <person name="Sun Y."/>
        </authorList>
    </citation>
    <scope>NUCLEOTIDE SEQUENCE</scope>
    <source>
        <strain evidence="6">BYM</strain>
        <tissue evidence="6">Leaf</tissue>
    </source>
</reference>
<keyword evidence="3" id="KW-0732">Signal</keyword>
<dbReference type="EMBL" id="VOIH02000011">
    <property type="protein sequence ID" value="KAF3433946.1"/>
    <property type="molecule type" value="Genomic_DNA"/>
</dbReference>
<dbReference type="OrthoDB" id="687730at2759"/>
<sequence>MGSKWKKVKLALGLNLCVFVPRTLDDSPPSSDVSAERLSDATLLSPANWAMSSSRPTTPTPSLHGLKLSKSGSKSSKQTCSICLTKMKQGGGHAIFTAECSHSFHFHCIASNVKHGNQICPVCRAKWKEIPVQGPTLDPIPRRASISPVGWPQNDALMTVVRRLPSTRRDVNRRHIVPLYQAPEPGIFDDDESLDHQFVLSERNSYHKDTADNKPFRTIEIKAYPEVTAASRSNSYDNFTVLVNLKASATTTKNHGRNQAGLPQFCQTPRAPVDLVTVLDISGSMAGTKLALLKRAMGFVIQNLGSNDRLSVIAFSSTARRLFHLRRMTDAGRQQALQAVNSLVANGGTNIAEGLRKGAKVMEDRREKNPVASIILLSDGQDTYTVSGSGANQPQPNYQLLLPVSIHSGNNTGFQIPVHAFGFGADHDASSMHSISEISGGTFSFIETEAVIQDAFAQCIGGLLSVVVQELQVAVVCVQPSIQLKSLKAGSYPSRVMDDRRTGFIDVGDLYADEERDFLVSFNVPSESSSDATSLLKVKCVYNDPFTKETVTLEGEEVRIERPEIAGQTIASIEVDRQRNRLQAAEAMAEARAAAEHGDLAGAVSILENCRRVLSETVSAKCRDRLCVALDAELKEMQERMASRHVYEASGRAYILSGLSSHSWQRATARGDSTDGSSLVQSYQTPSMVEMLTRSQATLLGSPSAQRLVQPLWLSGSQPKPR</sequence>
<dbReference type="PANTHER" id="PTHR10579">
    <property type="entry name" value="CALCIUM-ACTIVATED CHLORIDE CHANNEL REGULATOR"/>
    <property type="match status" value="1"/>
</dbReference>
<dbReference type="CDD" id="cd01466">
    <property type="entry name" value="vWA_C3HC4_type"/>
    <property type="match status" value="1"/>
</dbReference>
<dbReference type="Pfam" id="PF14624">
    <property type="entry name" value="Vwaint"/>
    <property type="match status" value="1"/>
</dbReference>
<dbReference type="InterPro" id="IPR032838">
    <property type="entry name" value="Vwaint_dom"/>
</dbReference>
<name>A0A8K0GQT5_9ROSA</name>
<evidence type="ECO:0000259" key="4">
    <source>
        <dbReference type="PROSITE" id="PS50089"/>
    </source>
</evidence>
<dbReference type="PROSITE" id="PS50089">
    <property type="entry name" value="ZF_RING_2"/>
    <property type="match status" value="1"/>
</dbReference>
<dbReference type="InterPro" id="IPR001841">
    <property type="entry name" value="Znf_RING"/>
</dbReference>
<dbReference type="SUPFAM" id="SSF53300">
    <property type="entry name" value="vWA-like"/>
    <property type="match status" value="1"/>
</dbReference>
<dbReference type="AlphaFoldDB" id="A0A8K0GQT5"/>
<accession>A0A8K0GQT5</accession>
<feature type="domain" description="RING-type" evidence="4">
    <location>
        <begin position="80"/>
        <end position="124"/>
    </location>
</feature>
<dbReference type="InterPro" id="IPR051266">
    <property type="entry name" value="CLCR"/>
</dbReference>
<keyword evidence="7" id="KW-1185">Reference proteome</keyword>
<dbReference type="Pfam" id="PF00092">
    <property type="entry name" value="VWA"/>
    <property type="match status" value="1"/>
</dbReference>
<comment type="caution">
    <text evidence="6">The sequence shown here is derived from an EMBL/GenBank/DDBJ whole genome shotgun (WGS) entry which is preliminary data.</text>
</comment>
<dbReference type="InterPro" id="IPR013083">
    <property type="entry name" value="Znf_RING/FYVE/PHD"/>
</dbReference>
<dbReference type="SMART" id="SM00184">
    <property type="entry name" value="RING"/>
    <property type="match status" value="1"/>
</dbReference>
<dbReference type="SMART" id="SM00327">
    <property type="entry name" value="VWA"/>
    <property type="match status" value="1"/>
</dbReference>
<keyword evidence="1" id="KW-0862">Zinc</keyword>
<dbReference type="Gene3D" id="3.30.40.10">
    <property type="entry name" value="Zinc/RING finger domain, C3HC4 (zinc finger)"/>
    <property type="match status" value="1"/>
</dbReference>
<protein>
    <submittedName>
        <fullName evidence="6">Uncharacterized protein</fullName>
    </submittedName>
</protein>
<feature type="region of interest" description="Disordered" evidence="2">
    <location>
        <begin position="49"/>
        <end position="75"/>
    </location>
</feature>
<dbReference type="InterPro" id="IPR036465">
    <property type="entry name" value="vWFA_dom_sf"/>
</dbReference>
<gene>
    <name evidence="6" type="ORF">FNV43_RR25049</name>
</gene>
<evidence type="ECO:0000256" key="1">
    <source>
        <dbReference type="PROSITE-ProRule" id="PRU00175"/>
    </source>
</evidence>
<organism evidence="6 7">
    <name type="scientific">Rhamnella rubrinervis</name>
    <dbReference type="NCBI Taxonomy" id="2594499"/>
    <lineage>
        <taxon>Eukaryota</taxon>
        <taxon>Viridiplantae</taxon>
        <taxon>Streptophyta</taxon>
        <taxon>Embryophyta</taxon>
        <taxon>Tracheophyta</taxon>
        <taxon>Spermatophyta</taxon>
        <taxon>Magnoliopsida</taxon>
        <taxon>eudicotyledons</taxon>
        <taxon>Gunneridae</taxon>
        <taxon>Pentapetalae</taxon>
        <taxon>rosids</taxon>
        <taxon>fabids</taxon>
        <taxon>Rosales</taxon>
        <taxon>Rhamnaceae</taxon>
        <taxon>rhamnoid group</taxon>
        <taxon>Rhamneae</taxon>
        <taxon>Rhamnella</taxon>
    </lineage>
</organism>
<evidence type="ECO:0000313" key="7">
    <source>
        <dbReference type="Proteomes" id="UP000796880"/>
    </source>
</evidence>
<keyword evidence="1" id="KW-0863">Zinc-finger</keyword>
<dbReference type="SUPFAM" id="SSF57850">
    <property type="entry name" value="RING/U-box"/>
    <property type="match status" value="1"/>
</dbReference>
<dbReference type="Pfam" id="PF17123">
    <property type="entry name" value="zf-RING_11"/>
    <property type="match status" value="1"/>
</dbReference>
<dbReference type="Gene3D" id="3.40.50.410">
    <property type="entry name" value="von Willebrand factor, type A domain"/>
    <property type="match status" value="1"/>
</dbReference>
<feature type="chain" id="PRO_5035464944" evidence="3">
    <location>
        <begin position="26"/>
        <end position="722"/>
    </location>
</feature>
<evidence type="ECO:0000256" key="2">
    <source>
        <dbReference type="SAM" id="MobiDB-lite"/>
    </source>
</evidence>
<proteinExistence type="predicted"/>
<evidence type="ECO:0000256" key="3">
    <source>
        <dbReference type="SAM" id="SignalP"/>
    </source>
</evidence>
<evidence type="ECO:0000313" key="6">
    <source>
        <dbReference type="EMBL" id="KAF3433946.1"/>
    </source>
</evidence>
<dbReference type="PANTHER" id="PTHR10579:SF43">
    <property type="entry name" value="ZINC FINGER (C3HC4-TYPE RING FINGER) FAMILY PROTEIN"/>
    <property type="match status" value="1"/>
</dbReference>
<feature type="domain" description="VWFA" evidence="5">
    <location>
        <begin position="274"/>
        <end position="460"/>
    </location>
</feature>
<keyword evidence="1" id="KW-0479">Metal-binding</keyword>
<dbReference type="GO" id="GO:0008270">
    <property type="term" value="F:zinc ion binding"/>
    <property type="evidence" value="ECO:0007669"/>
    <property type="project" value="UniProtKB-KW"/>
</dbReference>
<dbReference type="PROSITE" id="PS50234">
    <property type="entry name" value="VWFA"/>
    <property type="match status" value="1"/>
</dbReference>
<feature type="signal peptide" evidence="3">
    <location>
        <begin position="1"/>
        <end position="25"/>
    </location>
</feature>
<dbReference type="CDD" id="cd23114">
    <property type="entry name" value="RING-H2_WAVH2"/>
    <property type="match status" value="1"/>
</dbReference>
<dbReference type="Proteomes" id="UP000796880">
    <property type="component" value="Unassembled WGS sequence"/>
</dbReference>
<feature type="compositionally biased region" description="Low complexity" evidence="2">
    <location>
        <begin position="52"/>
        <end position="75"/>
    </location>
</feature>